<keyword evidence="1 4" id="KW-0808">Transferase</keyword>
<dbReference type="Gene3D" id="2.160.10.10">
    <property type="entry name" value="Hexapeptide repeat proteins"/>
    <property type="match status" value="1"/>
</dbReference>
<dbReference type="SUPFAM" id="SSF51161">
    <property type="entry name" value="Trimeric LpxA-like enzymes"/>
    <property type="match status" value="1"/>
</dbReference>
<dbReference type="GO" id="GO:0016746">
    <property type="term" value="F:acyltransferase activity"/>
    <property type="evidence" value="ECO:0007669"/>
    <property type="project" value="UniProtKB-KW"/>
</dbReference>
<dbReference type="PROSITE" id="PS00101">
    <property type="entry name" value="HEXAPEP_TRANSFERASES"/>
    <property type="match status" value="1"/>
</dbReference>
<evidence type="ECO:0000256" key="3">
    <source>
        <dbReference type="ARBA" id="ARBA00023315"/>
    </source>
</evidence>
<dbReference type="CDD" id="cd04647">
    <property type="entry name" value="LbH_MAT_like"/>
    <property type="match status" value="1"/>
</dbReference>
<dbReference type="PANTHER" id="PTHR23416">
    <property type="entry name" value="SIALIC ACID SYNTHASE-RELATED"/>
    <property type="match status" value="1"/>
</dbReference>
<dbReference type="InterPro" id="IPR011004">
    <property type="entry name" value="Trimer_LpxA-like_sf"/>
</dbReference>
<keyword evidence="5" id="KW-1185">Reference proteome</keyword>
<name>A0A850NDP5_9FLAO</name>
<accession>A0A850NDP5</accession>
<evidence type="ECO:0000313" key="4">
    <source>
        <dbReference type="EMBL" id="NVN17060.1"/>
    </source>
</evidence>
<protein>
    <submittedName>
        <fullName evidence="4">Acetyltransferase</fullName>
    </submittedName>
</protein>
<sequence length="179" mass="19647">MNITKKIITIKVLVLNRISLILPNFPNHRFLYKPFEGLRQIIWKSLFKRFGTKSFIRSKVQIVGYNNISVGNNCLIGPSSIINATNRITIGDYFLSGPGLIIYTAEHGLENNDTPYCLQKSTSSKVVIGDNVYVGARVTILGGVTIGDNVIIAAGSVVTKDIPSNEIWGGIPARTIKKV</sequence>
<gene>
    <name evidence="4" type="ORF">GUA46_01795</name>
</gene>
<dbReference type="Pfam" id="PF14602">
    <property type="entry name" value="Hexapep_2"/>
    <property type="match status" value="1"/>
</dbReference>
<dbReference type="EMBL" id="WYET01000001">
    <property type="protein sequence ID" value="NVN17060.1"/>
    <property type="molecule type" value="Genomic_DNA"/>
</dbReference>
<proteinExistence type="predicted"/>
<dbReference type="InterPro" id="IPR001451">
    <property type="entry name" value="Hexapep"/>
</dbReference>
<dbReference type="InterPro" id="IPR018357">
    <property type="entry name" value="Hexapep_transf_CS"/>
</dbReference>
<dbReference type="PANTHER" id="PTHR23416:SF78">
    <property type="entry name" value="LIPOPOLYSACCHARIDE BIOSYNTHESIS O-ACETYL TRANSFERASE WBBJ-RELATED"/>
    <property type="match status" value="1"/>
</dbReference>
<evidence type="ECO:0000313" key="5">
    <source>
        <dbReference type="Proteomes" id="UP000558089"/>
    </source>
</evidence>
<dbReference type="InterPro" id="IPR051159">
    <property type="entry name" value="Hexapeptide_acetyltransf"/>
</dbReference>
<evidence type="ECO:0000256" key="1">
    <source>
        <dbReference type="ARBA" id="ARBA00022679"/>
    </source>
</evidence>
<keyword evidence="3" id="KW-0012">Acyltransferase</keyword>
<keyword evidence="2" id="KW-0677">Repeat</keyword>
<organism evidence="4 5">
    <name type="scientific">Flagellimonas chongwuensis</name>
    <dbReference type="NCBI Taxonomy" id="2697365"/>
    <lineage>
        <taxon>Bacteria</taxon>
        <taxon>Pseudomonadati</taxon>
        <taxon>Bacteroidota</taxon>
        <taxon>Flavobacteriia</taxon>
        <taxon>Flavobacteriales</taxon>
        <taxon>Flavobacteriaceae</taxon>
        <taxon>Flagellimonas</taxon>
    </lineage>
</organism>
<reference evidence="4 5" key="1">
    <citation type="submission" date="2020-01" db="EMBL/GenBank/DDBJ databases">
        <title>Draft Genome Analysis of Muricauda sp. HICW Isolated from coastal seawater of PR China.</title>
        <authorList>
            <person name="Chen M.-X."/>
        </authorList>
    </citation>
    <scope>NUCLEOTIDE SEQUENCE [LARGE SCALE GENOMIC DNA]</scope>
    <source>
        <strain evidence="4 5">HICW</strain>
    </source>
</reference>
<dbReference type="Pfam" id="PF00132">
    <property type="entry name" value="Hexapep"/>
    <property type="match status" value="1"/>
</dbReference>
<comment type="caution">
    <text evidence="4">The sequence shown here is derived from an EMBL/GenBank/DDBJ whole genome shotgun (WGS) entry which is preliminary data.</text>
</comment>
<dbReference type="AlphaFoldDB" id="A0A850NDP5"/>
<dbReference type="RefSeq" id="WP_176619055.1">
    <property type="nucleotide sequence ID" value="NZ_WYET01000001.1"/>
</dbReference>
<evidence type="ECO:0000256" key="2">
    <source>
        <dbReference type="ARBA" id="ARBA00022737"/>
    </source>
</evidence>
<dbReference type="Proteomes" id="UP000558089">
    <property type="component" value="Unassembled WGS sequence"/>
</dbReference>